<dbReference type="SUPFAM" id="SSF53474">
    <property type="entry name" value="alpha/beta-Hydrolases"/>
    <property type="match status" value="1"/>
</dbReference>
<dbReference type="GO" id="GO:0043041">
    <property type="term" value="P:amino acid activation for nonribosomal peptide biosynthetic process"/>
    <property type="evidence" value="ECO:0007669"/>
    <property type="project" value="TreeGrafter"/>
</dbReference>
<evidence type="ECO:0000256" key="1">
    <source>
        <dbReference type="ARBA" id="ARBA00001957"/>
    </source>
</evidence>
<reference evidence="5" key="1">
    <citation type="submission" date="2019-02" db="EMBL/GenBank/DDBJ databases">
        <authorList>
            <person name="Gruber-Vodicka R. H."/>
            <person name="Seah K. B. B."/>
        </authorList>
    </citation>
    <scope>NUCLEOTIDE SEQUENCE</scope>
    <source>
        <strain evidence="5">BECK_BY1</strain>
    </source>
</reference>
<dbReference type="GO" id="GO:0044550">
    <property type="term" value="P:secondary metabolite biosynthetic process"/>
    <property type="evidence" value="ECO:0007669"/>
    <property type="project" value="TreeGrafter"/>
</dbReference>
<dbReference type="InterPro" id="IPR020845">
    <property type="entry name" value="AMP-binding_CS"/>
</dbReference>
<dbReference type="GO" id="GO:0005737">
    <property type="term" value="C:cytoplasm"/>
    <property type="evidence" value="ECO:0007669"/>
    <property type="project" value="TreeGrafter"/>
</dbReference>
<dbReference type="FunFam" id="3.40.50.980:FF:000001">
    <property type="entry name" value="Non-ribosomal peptide synthetase"/>
    <property type="match status" value="1"/>
</dbReference>
<sequence length="1314" mass="147982">MEQRFPEQGLYNVSAAWRLPWNISFPALRRAAERLSARHPAWRTTFSEQDGVLFQIVHDYLLPDFREVHVTDTIGKDFETILSVEASRPLSLEQGPLVRWILFFSERYRPILLLVVHHMVVDGWSISALLSDLGKLYGEEMGGSVDLPVPTRSYAEFIEEQSRWQGSSDGKREKAFWKETLSRNVPLLDLPTDRPRRSKPSFDSDYVMFAIPPVLQEKVRKFAKYAGVRPLAVWLAVWFVLLYRLSGQETLVTKIPIAGRGRAYDGVLGFFVNTLPICVRCSSSDRFRTFLRHTANTLEAALVHRDWPFSLMTRDVNRNTLPALLQNTVSWQNYNNFGAPSLLVTKFEEVGDIWHVGDMAWELVRLPQQRNETDIQLQLINLPDNQYGALQYASDLFDRSTIERWSGYFIRLLEGIVAEPEMPIAKLPLLTDAERQRILVEWSNTKVSCPANKCIHELFEAQVAKAPDTVAIIFENQKISYGELNARSNRLAHRLRALGVGSEILVGLFVERSMEMIVGLLAILKAGGAYVPLDSDYPTERLAFMAEDANFSMLLCHGATRDRLPKCTARILDIDAEAAVIAEENADNPPRFTAPDNLMYVIYTSGSTGKPKGVMIEHRMVASHVLSMIDLYGLTPEDRILQFASLNFDASVGQVFGTLAVGATLVVRGVKVWTPEECLHNILHHGVTVAHMTPSYVQQLLSTAIAHRQALQVSNFRLLNVGGEMLPQIIVRYWREIALDNRRLLNTYGPTETTVSVTAFEVPEDWQENAASIPIGRPLPGRVLYILDSHLQPVPIGVGGELYIGGAGVGRGYLNYPEFTTDKFIPDPFQSDPKVRLYRSGDSCRWLPDGTIEFLGRIDTQVKIRGFRIECGEVENTLLSEPSVHKAVVDVRGEGVDKRLVAWIVVVDSYRILQPGLRAYLRAHLRTRLPDWMVPSVFMFVDALPLMPSGKIDRRALPAPDASEFESEIKYIAPRDPIEETLCGIFAQVLDVERVGIHDDFFELGGHSLLAIRIVFLIREHLGIDLPLRALFQHPTPAGLADTIPQRRKWISTLLFPLGGKENTSIRPLFCVHPVGGGTVCYRKLADYLGEDWPVYGIQAVGFEGNDAPLTDIDTMAGRYVEEITALWPNGPYNLYGWSFGGVVVFRMAQLLQAMGREVALLALADTAHPSHFEGVKALGEDEIMLRLLAEAGDVKPTSFNEFKKMTPTARQTYLQQRIATNSNLSGFGEMKRFVRIYRANLQALATYRPTSWVGKLVFIAAQEPFSIDEAPLDLRWRDLASQVEYHVVSGNHFTMHRQLNVRDIGEILKNIVN</sequence>
<comment type="cofactor">
    <cofactor evidence="1">
        <name>pantetheine 4'-phosphate</name>
        <dbReference type="ChEBI" id="CHEBI:47942"/>
    </cofactor>
</comment>
<dbReference type="Gene3D" id="1.10.1200.10">
    <property type="entry name" value="ACP-like"/>
    <property type="match status" value="1"/>
</dbReference>
<dbReference type="Gene3D" id="2.30.38.10">
    <property type="entry name" value="Luciferase, Domain 3"/>
    <property type="match status" value="1"/>
</dbReference>
<evidence type="ECO:0000256" key="2">
    <source>
        <dbReference type="ARBA" id="ARBA00022450"/>
    </source>
</evidence>
<dbReference type="GO" id="GO:0031177">
    <property type="term" value="F:phosphopantetheine binding"/>
    <property type="evidence" value="ECO:0007669"/>
    <property type="project" value="InterPro"/>
</dbReference>
<dbReference type="FunFam" id="3.40.50.12780:FF:000012">
    <property type="entry name" value="Non-ribosomal peptide synthetase"/>
    <property type="match status" value="1"/>
</dbReference>
<dbReference type="InterPro" id="IPR020802">
    <property type="entry name" value="TesA-like"/>
</dbReference>
<dbReference type="SUPFAM" id="SSF52777">
    <property type="entry name" value="CoA-dependent acyltransferases"/>
    <property type="match status" value="2"/>
</dbReference>
<dbReference type="CDD" id="cd19531">
    <property type="entry name" value="LCL_NRPS-like"/>
    <property type="match status" value="1"/>
</dbReference>
<dbReference type="Gene3D" id="3.30.559.10">
    <property type="entry name" value="Chloramphenicol acetyltransferase-like domain"/>
    <property type="match status" value="1"/>
</dbReference>
<gene>
    <name evidence="5" type="ORF">BECKTUN1418D_GA0071000_11001</name>
</gene>
<dbReference type="Pfam" id="PF00501">
    <property type="entry name" value="AMP-binding"/>
    <property type="match status" value="1"/>
</dbReference>
<dbReference type="Gene3D" id="3.30.300.30">
    <property type="match status" value="1"/>
</dbReference>
<dbReference type="InterPro" id="IPR006162">
    <property type="entry name" value="Ppantetheine_attach_site"/>
</dbReference>
<dbReference type="InterPro" id="IPR025110">
    <property type="entry name" value="AMP-bd_C"/>
</dbReference>
<dbReference type="CDD" id="cd05930">
    <property type="entry name" value="A_NRPS"/>
    <property type="match status" value="1"/>
</dbReference>
<dbReference type="PROSITE" id="PS50075">
    <property type="entry name" value="CARRIER"/>
    <property type="match status" value="1"/>
</dbReference>
<feature type="domain" description="Carrier" evidence="4">
    <location>
        <begin position="973"/>
        <end position="1048"/>
    </location>
</feature>
<dbReference type="FunFam" id="2.30.38.10:FF:000001">
    <property type="entry name" value="Non-ribosomal peptide synthetase PvdI"/>
    <property type="match status" value="1"/>
</dbReference>
<dbReference type="Gene3D" id="3.40.50.1820">
    <property type="entry name" value="alpha/beta hydrolase"/>
    <property type="match status" value="1"/>
</dbReference>
<dbReference type="SMART" id="SM00823">
    <property type="entry name" value="PKS_PP"/>
    <property type="match status" value="1"/>
</dbReference>
<dbReference type="EMBL" id="CAADFX010000100">
    <property type="protein sequence ID" value="VFK59361.1"/>
    <property type="molecule type" value="Genomic_DNA"/>
</dbReference>
<dbReference type="PROSITE" id="PS00455">
    <property type="entry name" value="AMP_BINDING"/>
    <property type="match status" value="1"/>
</dbReference>
<dbReference type="InterPro" id="IPR000873">
    <property type="entry name" value="AMP-dep_synth/lig_dom"/>
</dbReference>
<proteinExistence type="predicted"/>
<dbReference type="InterPro" id="IPR001031">
    <property type="entry name" value="Thioesterase"/>
</dbReference>
<dbReference type="InterPro" id="IPR045851">
    <property type="entry name" value="AMP-bd_C_sf"/>
</dbReference>
<dbReference type="InterPro" id="IPR023213">
    <property type="entry name" value="CAT-like_dom_sf"/>
</dbReference>
<dbReference type="InterPro" id="IPR010071">
    <property type="entry name" value="AA_adenyl_dom"/>
</dbReference>
<dbReference type="Pfam" id="PF00975">
    <property type="entry name" value="Thioesterase"/>
    <property type="match status" value="1"/>
</dbReference>
<evidence type="ECO:0000256" key="3">
    <source>
        <dbReference type="ARBA" id="ARBA00022553"/>
    </source>
</evidence>
<dbReference type="Pfam" id="PF00550">
    <property type="entry name" value="PP-binding"/>
    <property type="match status" value="1"/>
</dbReference>
<dbReference type="Pfam" id="PF00668">
    <property type="entry name" value="Condensation"/>
    <property type="match status" value="1"/>
</dbReference>
<dbReference type="PROSITE" id="PS00012">
    <property type="entry name" value="PHOSPHOPANTETHEINE"/>
    <property type="match status" value="1"/>
</dbReference>
<dbReference type="SUPFAM" id="SSF47336">
    <property type="entry name" value="ACP-like"/>
    <property type="match status" value="1"/>
</dbReference>
<dbReference type="FunFam" id="1.10.1200.10:FF:000016">
    <property type="entry name" value="Non-ribosomal peptide synthase"/>
    <property type="match status" value="1"/>
</dbReference>
<dbReference type="PANTHER" id="PTHR45527:SF1">
    <property type="entry name" value="FATTY ACID SYNTHASE"/>
    <property type="match status" value="1"/>
</dbReference>
<organism evidence="5">
    <name type="scientific">Candidatus Kentrum sp. TUN</name>
    <dbReference type="NCBI Taxonomy" id="2126343"/>
    <lineage>
        <taxon>Bacteria</taxon>
        <taxon>Pseudomonadati</taxon>
        <taxon>Pseudomonadota</taxon>
        <taxon>Gammaproteobacteria</taxon>
        <taxon>Candidatus Kentrum</taxon>
    </lineage>
</organism>
<dbReference type="InterPro" id="IPR009081">
    <property type="entry name" value="PP-bd_ACP"/>
</dbReference>
<name>A0A451A001_9GAMM</name>
<keyword evidence="2" id="KW-0596">Phosphopantetheine</keyword>
<dbReference type="Gene3D" id="3.40.50.980">
    <property type="match status" value="2"/>
</dbReference>
<accession>A0A451A001</accession>
<dbReference type="GO" id="GO:0072330">
    <property type="term" value="P:monocarboxylic acid biosynthetic process"/>
    <property type="evidence" value="ECO:0007669"/>
    <property type="project" value="UniProtKB-ARBA"/>
</dbReference>
<protein>
    <submittedName>
        <fullName evidence="5">Amino acid adenylation domain-containing protein</fullName>
    </submittedName>
</protein>
<dbReference type="InterPro" id="IPR029058">
    <property type="entry name" value="AB_hydrolase_fold"/>
</dbReference>
<dbReference type="InterPro" id="IPR036736">
    <property type="entry name" value="ACP-like_sf"/>
</dbReference>
<dbReference type="NCBIfam" id="TIGR01733">
    <property type="entry name" value="AA-adenyl-dom"/>
    <property type="match status" value="1"/>
</dbReference>
<dbReference type="SUPFAM" id="SSF56801">
    <property type="entry name" value="Acetyl-CoA synthetase-like"/>
    <property type="match status" value="1"/>
</dbReference>
<evidence type="ECO:0000259" key="4">
    <source>
        <dbReference type="PROSITE" id="PS50075"/>
    </source>
</evidence>
<dbReference type="InterPro" id="IPR001242">
    <property type="entry name" value="Condensation_dom"/>
</dbReference>
<dbReference type="GO" id="GO:0003824">
    <property type="term" value="F:catalytic activity"/>
    <property type="evidence" value="ECO:0007669"/>
    <property type="project" value="InterPro"/>
</dbReference>
<evidence type="ECO:0000313" key="5">
    <source>
        <dbReference type="EMBL" id="VFK59361.1"/>
    </source>
</evidence>
<dbReference type="PANTHER" id="PTHR45527">
    <property type="entry name" value="NONRIBOSOMAL PEPTIDE SYNTHETASE"/>
    <property type="match status" value="1"/>
</dbReference>
<dbReference type="Pfam" id="PF13193">
    <property type="entry name" value="AMP-binding_C"/>
    <property type="match status" value="1"/>
</dbReference>
<dbReference type="SMART" id="SM00824">
    <property type="entry name" value="PKS_TE"/>
    <property type="match status" value="1"/>
</dbReference>
<dbReference type="Gene3D" id="3.30.559.30">
    <property type="entry name" value="Nonribosomal peptide synthetase, condensation domain"/>
    <property type="match status" value="1"/>
</dbReference>
<dbReference type="InterPro" id="IPR020806">
    <property type="entry name" value="PKS_PP-bd"/>
</dbReference>
<keyword evidence="3" id="KW-0597">Phosphoprotein</keyword>